<feature type="compositionally biased region" description="Low complexity" evidence="1">
    <location>
        <begin position="24"/>
        <end position="38"/>
    </location>
</feature>
<gene>
    <name evidence="2" type="ORF">THAOC_07344</name>
</gene>
<evidence type="ECO:0000256" key="1">
    <source>
        <dbReference type="SAM" id="MobiDB-lite"/>
    </source>
</evidence>
<comment type="caution">
    <text evidence="2">The sequence shown here is derived from an EMBL/GenBank/DDBJ whole genome shotgun (WGS) entry which is preliminary data.</text>
</comment>
<dbReference type="Proteomes" id="UP000266841">
    <property type="component" value="Unassembled WGS sequence"/>
</dbReference>
<accession>K0T272</accession>
<feature type="region of interest" description="Disordered" evidence="1">
    <location>
        <begin position="131"/>
        <end position="163"/>
    </location>
</feature>
<feature type="compositionally biased region" description="Acidic residues" evidence="1">
    <location>
        <begin position="1"/>
        <end position="10"/>
    </location>
</feature>
<keyword evidence="3" id="KW-1185">Reference proteome</keyword>
<dbReference type="EMBL" id="AGNL01007478">
    <property type="protein sequence ID" value="EJK71239.1"/>
    <property type="molecule type" value="Genomic_DNA"/>
</dbReference>
<reference evidence="2 3" key="1">
    <citation type="journal article" date="2012" name="Genome Biol.">
        <title>Genome and low-iron response of an oceanic diatom adapted to chronic iron limitation.</title>
        <authorList>
            <person name="Lommer M."/>
            <person name="Specht M."/>
            <person name="Roy A.S."/>
            <person name="Kraemer L."/>
            <person name="Andreson R."/>
            <person name="Gutowska M.A."/>
            <person name="Wolf J."/>
            <person name="Bergner S.V."/>
            <person name="Schilhabel M.B."/>
            <person name="Klostermeier U.C."/>
            <person name="Beiko R.G."/>
            <person name="Rosenstiel P."/>
            <person name="Hippler M."/>
            <person name="Laroche J."/>
        </authorList>
    </citation>
    <scope>NUCLEOTIDE SEQUENCE [LARGE SCALE GENOMIC DNA]</scope>
    <source>
        <strain evidence="2 3">CCMP1005</strain>
    </source>
</reference>
<organism evidence="2 3">
    <name type="scientific">Thalassiosira oceanica</name>
    <name type="common">Marine diatom</name>
    <dbReference type="NCBI Taxonomy" id="159749"/>
    <lineage>
        <taxon>Eukaryota</taxon>
        <taxon>Sar</taxon>
        <taxon>Stramenopiles</taxon>
        <taxon>Ochrophyta</taxon>
        <taxon>Bacillariophyta</taxon>
        <taxon>Coscinodiscophyceae</taxon>
        <taxon>Thalassiosirophycidae</taxon>
        <taxon>Thalassiosirales</taxon>
        <taxon>Thalassiosiraceae</taxon>
        <taxon>Thalassiosira</taxon>
    </lineage>
</organism>
<name>K0T272_THAOC</name>
<feature type="compositionally biased region" description="Basic and acidic residues" evidence="1">
    <location>
        <begin position="148"/>
        <end position="157"/>
    </location>
</feature>
<evidence type="ECO:0000313" key="3">
    <source>
        <dbReference type="Proteomes" id="UP000266841"/>
    </source>
</evidence>
<feature type="compositionally biased region" description="Acidic residues" evidence="1">
    <location>
        <begin position="40"/>
        <end position="51"/>
    </location>
</feature>
<feature type="compositionally biased region" description="Basic residues" evidence="1">
    <location>
        <begin position="131"/>
        <end position="140"/>
    </location>
</feature>
<protein>
    <submittedName>
        <fullName evidence="2">Uncharacterized protein</fullName>
    </submittedName>
</protein>
<feature type="region of interest" description="Disordered" evidence="1">
    <location>
        <begin position="1"/>
        <end position="88"/>
    </location>
</feature>
<sequence length="163" mass="17706">MEMWAIEEESSPPRIEGGPGGGASTRAASGARRASTAADEAPDPCYDDNDDPMMTAVQWTNDLSLDDTDDAAGPPALPMSTMVGSQGRRSRLAVDVGNISALSRCRVADENSNTTPPHFGRQLLAQERRRRRTHKLHKLTTNKQSRTIKFEEADPSKKGSIVE</sequence>
<proteinExistence type="predicted"/>
<evidence type="ECO:0000313" key="2">
    <source>
        <dbReference type="EMBL" id="EJK71239.1"/>
    </source>
</evidence>
<dbReference type="AlphaFoldDB" id="K0T272"/>